<dbReference type="InterPro" id="IPR036047">
    <property type="entry name" value="F-box-like_dom_sf"/>
</dbReference>
<feature type="non-terminal residue" evidence="2">
    <location>
        <position position="1"/>
    </location>
</feature>
<dbReference type="OrthoDB" id="3353710at2759"/>
<organism evidence="2 3">
    <name type="scientific">Exidia glandulosa HHB12029</name>
    <dbReference type="NCBI Taxonomy" id="1314781"/>
    <lineage>
        <taxon>Eukaryota</taxon>
        <taxon>Fungi</taxon>
        <taxon>Dikarya</taxon>
        <taxon>Basidiomycota</taxon>
        <taxon>Agaricomycotina</taxon>
        <taxon>Agaricomycetes</taxon>
        <taxon>Auriculariales</taxon>
        <taxon>Exidiaceae</taxon>
        <taxon>Exidia</taxon>
    </lineage>
</organism>
<accession>A0A165EPP7</accession>
<evidence type="ECO:0000313" key="2">
    <source>
        <dbReference type="EMBL" id="KZV87424.1"/>
    </source>
</evidence>
<dbReference type="InterPro" id="IPR001810">
    <property type="entry name" value="F-box_dom"/>
</dbReference>
<dbReference type="SMART" id="SM00256">
    <property type="entry name" value="FBOX"/>
    <property type="match status" value="1"/>
</dbReference>
<dbReference type="Proteomes" id="UP000077266">
    <property type="component" value="Unassembled WGS sequence"/>
</dbReference>
<dbReference type="Pfam" id="PF12937">
    <property type="entry name" value="F-box-like"/>
    <property type="match status" value="1"/>
</dbReference>
<feature type="domain" description="F-box" evidence="1">
    <location>
        <begin position="61"/>
        <end position="108"/>
    </location>
</feature>
<proteinExistence type="predicted"/>
<dbReference type="Gene3D" id="1.20.1280.50">
    <property type="match status" value="1"/>
</dbReference>
<dbReference type="EMBL" id="KV426125">
    <property type="protein sequence ID" value="KZV87424.1"/>
    <property type="molecule type" value="Genomic_DNA"/>
</dbReference>
<dbReference type="AlphaFoldDB" id="A0A165EPP7"/>
<gene>
    <name evidence="2" type="ORF">EXIGLDRAFT_839959</name>
</gene>
<dbReference type="PROSITE" id="PS50181">
    <property type="entry name" value="FBOX"/>
    <property type="match status" value="1"/>
</dbReference>
<reference evidence="2 3" key="1">
    <citation type="journal article" date="2016" name="Mol. Biol. Evol.">
        <title>Comparative Genomics of Early-Diverging Mushroom-Forming Fungi Provides Insights into the Origins of Lignocellulose Decay Capabilities.</title>
        <authorList>
            <person name="Nagy L.G."/>
            <person name="Riley R."/>
            <person name="Tritt A."/>
            <person name="Adam C."/>
            <person name="Daum C."/>
            <person name="Floudas D."/>
            <person name="Sun H."/>
            <person name="Yadav J.S."/>
            <person name="Pangilinan J."/>
            <person name="Larsson K.H."/>
            <person name="Matsuura K."/>
            <person name="Barry K."/>
            <person name="Labutti K."/>
            <person name="Kuo R."/>
            <person name="Ohm R.A."/>
            <person name="Bhattacharya S.S."/>
            <person name="Shirouzu T."/>
            <person name="Yoshinaga Y."/>
            <person name="Martin F.M."/>
            <person name="Grigoriev I.V."/>
            <person name="Hibbett D.S."/>
        </authorList>
    </citation>
    <scope>NUCLEOTIDE SEQUENCE [LARGE SCALE GENOMIC DNA]</scope>
    <source>
        <strain evidence="2 3">HHB12029</strain>
    </source>
</reference>
<dbReference type="InParanoid" id="A0A165EPP7"/>
<keyword evidence="3" id="KW-1185">Reference proteome</keyword>
<dbReference type="SUPFAM" id="SSF81383">
    <property type="entry name" value="F-box domain"/>
    <property type="match status" value="1"/>
</dbReference>
<name>A0A165EPP7_EXIGL</name>
<sequence>MILPVRQDRRDSLHKDVQNILMDTVPGSGRHSYSSLSDARTTIYELVQQALQEYSREMNDRAPVNNLPAEIFVDILSYTSFRDVVAASRVCQLWRTTINDTASLWAVMISSLLWAYERPGYEFLRRTKDVPFDLSLRIRRPDSVQILQEHLPHIKRLTLTLECDYDAPMHVIDELMYALRNPAPLLEELCILYQNSPGRRAFPTIPIDVFAGVSPRLHTVTAIGIRLPFHPYAAFSNVQRFIFRTPNRILGTDTTLSAIEMVQNIAGYRGLRHLAVLQEPQHPFQVGTADDEALVLALRDIGPQLDSTHCGTTEIY</sequence>
<protein>
    <recommendedName>
        <fullName evidence="1">F-box domain-containing protein</fullName>
    </recommendedName>
</protein>
<evidence type="ECO:0000313" key="3">
    <source>
        <dbReference type="Proteomes" id="UP000077266"/>
    </source>
</evidence>
<evidence type="ECO:0000259" key="1">
    <source>
        <dbReference type="PROSITE" id="PS50181"/>
    </source>
</evidence>